<dbReference type="PROSITE" id="PS51161">
    <property type="entry name" value="ATP_CONE"/>
    <property type="match status" value="1"/>
</dbReference>
<dbReference type="CDD" id="cd22308">
    <property type="entry name" value="Af1548-like"/>
    <property type="match status" value="1"/>
</dbReference>
<evidence type="ECO:0000313" key="5">
    <source>
        <dbReference type="EMBL" id="TSJ44970.1"/>
    </source>
</evidence>
<sequence>MNNEFTITKASGEKSPFSEEKVRASLRRSGADNEQIEFILQEIRNQLYDGMTTRNIYKIAFALLKSGSRHQAARYHLKYAIMELGPSGFPFEKYVAELLKKEGYRTKTGQILQGKCVTHEIDILAEKDSEQLLIECKYHNQPGISCNVKIPLYIHARFNDIEAHLLKKGVHPAKQRKGLIVTNTRFTEDAIQYAGCSGLRLMGWAHPFGKGLKDKIDHYGLYPITCLTSLTVAEKQKLLGMEIVLCSELLNKTELLKSIGIKTIRAATVLNEVNNLCGHPPYHPIHQTH</sequence>
<name>A0A556MYH6_9FLAO</name>
<dbReference type="AlphaFoldDB" id="A0A556MYH6"/>
<evidence type="ECO:0000256" key="1">
    <source>
        <dbReference type="ARBA" id="ARBA00022741"/>
    </source>
</evidence>
<dbReference type="GO" id="GO:0005524">
    <property type="term" value="F:ATP binding"/>
    <property type="evidence" value="ECO:0007669"/>
    <property type="project" value="UniProtKB-UniRule"/>
</dbReference>
<organism evidence="5 6">
    <name type="scientific">Fluviicola chungangensis</name>
    <dbReference type="NCBI Taxonomy" id="2597671"/>
    <lineage>
        <taxon>Bacteria</taxon>
        <taxon>Pseudomonadati</taxon>
        <taxon>Bacteroidota</taxon>
        <taxon>Flavobacteriia</taxon>
        <taxon>Flavobacteriales</taxon>
        <taxon>Crocinitomicaceae</taxon>
        <taxon>Fluviicola</taxon>
    </lineage>
</organism>
<dbReference type="EMBL" id="VLPL01000004">
    <property type="protein sequence ID" value="TSJ44970.1"/>
    <property type="molecule type" value="Genomic_DNA"/>
</dbReference>
<keyword evidence="6" id="KW-1185">Reference proteome</keyword>
<comment type="caution">
    <text evidence="5">The sequence shown here is derived from an EMBL/GenBank/DDBJ whole genome shotgun (WGS) entry which is preliminary data.</text>
</comment>
<proteinExistence type="predicted"/>
<evidence type="ECO:0000313" key="6">
    <source>
        <dbReference type="Proteomes" id="UP000316008"/>
    </source>
</evidence>
<dbReference type="GO" id="GO:0003677">
    <property type="term" value="F:DNA binding"/>
    <property type="evidence" value="ECO:0007669"/>
    <property type="project" value="InterPro"/>
</dbReference>
<evidence type="ECO:0000259" key="4">
    <source>
        <dbReference type="PROSITE" id="PS51161"/>
    </source>
</evidence>
<dbReference type="Pfam" id="PF04471">
    <property type="entry name" value="Mrr_cat"/>
    <property type="match status" value="1"/>
</dbReference>
<dbReference type="Proteomes" id="UP000316008">
    <property type="component" value="Unassembled WGS sequence"/>
</dbReference>
<keyword evidence="2 3" id="KW-0067">ATP-binding</keyword>
<dbReference type="RefSeq" id="WP_144333091.1">
    <property type="nucleotide sequence ID" value="NZ_VLPL01000004.1"/>
</dbReference>
<protein>
    <submittedName>
        <fullName evidence="5">ATPase</fullName>
    </submittedName>
</protein>
<evidence type="ECO:0000256" key="3">
    <source>
        <dbReference type="PROSITE-ProRule" id="PRU00492"/>
    </source>
</evidence>
<keyword evidence="1 3" id="KW-0547">Nucleotide-binding</keyword>
<evidence type="ECO:0000256" key="2">
    <source>
        <dbReference type="ARBA" id="ARBA00022840"/>
    </source>
</evidence>
<feature type="domain" description="ATP-cone" evidence="4">
    <location>
        <begin position="5"/>
        <end position="87"/>
    </location>
</feature>
<dbReference type="Gene3D" id="3.40.1350.10">
    <property type="match status" value="1"/>
</dbReference>
<dbReference type="GO" id="GO:0004519">
    <property type="term" value="F:endonuclease activity"/>
    <property type="evidence" value="ECO:0007669"/>
    <property type="project" value="InterPro"/>
</dbReference>
<dbReference type="Pfam" id="PF03477">
    <property type="entry name" value="ATP-cone"/>
    <property type="match status" value="1"/>
</dbReference>
<dbReference type="GO" id="GO:0009307">
    <property type="term" value="P:DNA restriction-modification system"/>
    <property type="evidence" value="ECO:0007669"/>
    <property type="project" value="InterPro"/>
</dbReference>
<dbReference type="SUPFAM" id="SSF52980">
    <property type="entry name" value="Restriction endonuclease-like"/>
    <property type="match status" value="1"/>
</dbReference>
<dbReference type="InterPro" id="IPR007560">
    <property type="entry name" value="Restrct_endonuc_IV_Mrr"/>
</dbReference>
<reference evidence="5 6" key="1">
    <citation type="submission" date="2019-07" db="EMBL/GenBank/DDBJ databases">
        <authorList>
            <person name="Huq M.A."/>
        </authorList>
    </citation>
    <scope>NUCLEOTIDE SEQUENCE [LARGE SCALE GENOMIC DNA]</scope>
    <source>
        <strain evidence="5 6">MAH-3</strain>
    </source>
</reference>
<dbReference type="OrthoDB" id="320396at2"/>
<dbReference type="InterPro" id="IPR011335">
    <property type="entry name" value="Restrct_endonuc-II-like"/>
</dbReference>
<accession>A0A556MYH6</accession>
<dbReference type="InterPro" id="IPR005144">
    <property type="entry name" value="ATP-cone_dom"/>
</dbReference>
<gene>
    <name evidence="5" type="ORF">FO442_10260</name>
</gene>
<dbReference type="InterPro" id="IPR011856">
    <property type="entry name" value="tRNA_endonuc-like_dom_sf"/>
</dbReference>